<accession>X1CK92</accession>
<protein>
    <submittedName>
        <fullName evidence="1">Uncharacterized protein</fullName>
    </submittedName>
</protein>
<feature type="non-terminal residue" evidence="1">
    <location>
        <position position="61"/>
    </location>
</feature>
<name>X1CK92_9ZZZZ</name>
<gene>
    <name evidence="1" type="ORF">S01H4_61187</name>
</gene>
<sequence length="61" mass="7153">MVFLNEIEPEIKYETKDEVVHDIKVKEGFPLFSREDLPLDLKAASSLVERLLEHLTSKKRK</sequence>
<reference evidence="1" key="1">
    <citation type="journal article" date="2014" name="Front. Microbiol.">
        <title>High frequency of phylogenetically diverse reductive dehalogenase-homologous genes in deep subseafloor sedimentary metagenomes.</title>
        <authorList>
            <person name="Kawai M."/>
            <person name="Futagami T."/>
            <person name="Toyoda A."/>
            <person name="Takaki Y."/>
            <person name="Nishi S."/>
            <person name="Hori S."/>
            <person name="Arai W."/>
            <person name="Tsubouchi T."/>
            <person name="Morono Y."/>
            <person name="Uchiyama I."/>
            <person name="Ito T."/>
            <person name="Fujiyama A."/>
            <person name="Inagaki F."/>
            <person name="Takami H."/>
        </authorList>
    </citation>
    <scope>NUCLEOTIDE SEQUENCE</scope>
    <source>
        <strain evidence="1">Expedition CK06-06</strain>
    </source>
</reference>
<dbReference type="AlphaFoldDB" id="X1CK92"/>
<evidence type="ECO:0000313" key="1">
    <source>
        <dbReference type="EMBL" id="GAH08816.1"/>
    </source>
</evidence>
<comment type="caution">
    <text evidence="1">The sequence shown here is derived from an EMBL/GenBank/DDBJ whole genome shotgun (WGS) entry which is preliminary data.</text>
</comment>
<proteinExistence type="predicted"/>
<organism evidence="1">
    <name type="scientific">marine sediment metagenome</name>
    <dbReference type="NCBI Taxonomy" id="412755"/>
    <lineage>
        <taxon>unclassified sequences</taxon>
        <taxon>metagenomes</taxon>
        <taxon>ecological metagenomes</taxon>
    </lineage>
</organism>
<dbReference type="EMBL" id="BART01036226">
    <property type="protein sequence ID" value="GAH08816.1"/>
    <property type="molecule type" value="Genomic_DNA"/>
</dbReference>